<accession>A0A5S3WSQ4</accession>
<dbReference type="OrthoDB" id="9890070at2"/>
<protein>
    <submittedName>
        <fullName evidence="2">Uncharacterized protein</fullName>
    </submittedName>
</protein>
<feature type="transmembrane region" description="Helical" evidence="1">
    <location>
        <begin position="323"/>
        <end position="342"/>
    </location>
</feature>
<feature type="transmembrane region" description="Helical" evidence="1">
    <location>
        <begin position="92"/>
        <end position="113"/>
    </location>
</feature>
<reference evidence="2 3" key="1">
    <citation type="submission" date="2018-01" db="EMBL/GenBank/DDBJ databases">
        <authorList>
            <person name="Paulsen S."/>
            <person name="Gram L.K."/>
        </authorList>
    </citation>
    <scope>NUCLEOTIDE SEQUENCE [LARGE SCALE GENOMIC DNA]</scope>
    <source>
        <strain evidence="2 3">S2676</strain>
    </source>
</reference>
<feature type="transmembrane region" description="Helical" evidence="1">
    <location>
        <begin position="429"/>
        <end position="445"/>
    </location>
</feature>
<feature type="transmembrane region" description="Helical" evidence="1">
    <location>
        <begin position="354"/>
        <end position="373"/>
    </location>
</feature>
<feature type="transmembrane region" description="Helical" evidence="1">
    <location>
        <begin position="125"/>
        <end position="143"/>
    </location>
</feature>
<dbReference type="AlphaFoldDB" id="A0A5S3WSQ4"/>
<evidence type="ECO:0000313" key="3">
    <source>
        <dbReference type="Proteomes" id="UP000310249"/>
    </source>
</evidence>
<evidence type="ECO:0000256" key="1">
    <source>
        <dbReference type="SAM" id="Phobius"/>
    </source>
</evidence>
<sequence length="477" mass="53203">MNQDTYVMHLLRIPCQYSSVLRASLMLLIACISVLLIASEPLALLAFAIFMSGISFYSRAAAILTLTVTSLLSVFYWLYLSYVLNLDFYMSSSYWAIIKAALVFPIIISILACSNFKLVSADASYKYFFFFVILLLASLIKGLKTDAFVSVAYFVNVYFPLLLQFLLISWCCSYLIKAKHLSQVRYQGSPLFKLIITVVLFISLFFMSLQIAFDFSLNEVFLDIGKTLGRGGAEGNNRTILFGMFFLRFPGVFADPILAAYSFFLFFSYIYYFVSHPVLKLSGLVICILLAAATLSKAFFFLLACFLAINICLRLKVSATTKYRLSLFAVGCAVIIISIRALQSGVTDSSAIHVQGLVLPFISFDSWLNFFIGHDLGTGGNMGGWVTQGAESFVGLAMYNTGILGLFFLVMFCLTILKRAVLSRTRIGYFLFATSLSILSASFLQENSFNLSFSVLRICCYALVLYFLIGVSKSNEH</sequence>
<keyword evidence="1" id="KW-0812">Transmembrane</keyword>
<dbReference type="RefSeq" id="WP_138550728.1">
    <property type="nucleotide sequence ID" value="NZ_PNCH01000014.1"/>
</dbReference>
<feature type="transmembrane region" description="Helical" evidence="1">
    <location>
        <begin position="393"/>
        <end position="417"/>
    </location>
</feature>
<evidence type="ECO:0000313" key="2">
    <source>
        <dbReference type="EMBL" id="TMP31462.1"/>
    </source>
</evidence>
<feature type="transmembrane region" description="Helical" evidence="1">
    <location>
        <begin position="252"/>
        <end position="272"/>
    </location>
</feature>
<dbReference type="EMBL" id="PNCI01000008">
    <property type="protein sequence ID" value="TMP31462.1"/>
    <property type="molecule type" value="Genomic_DNA"/>
</dbReference>
<name>A0A5S3WSQ4_9GAMM</name>
<feature type="transmembrane region" description="Helical" evidence="1">
    <location>
        <begin position="20"/>
        <end position="48"/>
    </location>
</feature>
<gene>
    <name evidence="2" type="ORF">CWB99_04195</name>
</gene>
<feature type="transmembrane region" description="Helical" evidence="1">
    <location>
        <begin position="155"/>
        <end position="176"/>
    </location>
</feature>
<proteinExistence type="predicted"/>
<keyword evidence="1" id="KW-0472">Membrane</keyword>
<keyword evidence="1" id="KW-1133">Transmembrane helix</keyword>
<organism evidence="2 3">
    <name type="scientific">Pseudoalteromonas rubra</name>
    <dbReference type="NCBI Taxonomy" id="43658"/>
    <lineage>
        <taxon>Bacteria</taxon>
        <taxon>Pseudomonadati</taxon>
        <taxon>Pseudomonadota</taxon>
        <taxon>Gammaproteobacteria</taxon>
        <taxon>Alteromonadales</taxon>
        <taxon>Pseudoalteromonadaceae</taxon>
        <taxon>Pseudoalteromonas</taxon>
    </lineage>
</organism>
<comment type="caution">
    <text evidence="2">The sequence shown here is derived from an EMBL/GenBank/DDBJ whole genome shotgun (WGS) entry which is preliminary data.</text>
</comment>
<dbReference type="Proteomes" id="UP000310249">
    <property type="component" value="Unassembled WGS sequence"/>
</dbReference>
<feature type="transmembrane region" description="Helical" evidence="1">
    <location>
        <begin position="60"/>
        <end position="80"/>
    </location>
</feature>
<feature type="transmembrane region" description="Helical" evidence="1">
    <location>
        <begin position="451"/>
        <end position="471"/>
    </location>
</feature>
<feature type="transmembrane region" description="Helical" evidence="1">
    <location>
        <begin position="191"/>
        <end position="213"/>
    </location>
</feature>
<feature type="transmembrane region" description="Helical" evidence="1">
    <location>
        <begin position="284"/>
        <end position="311"/>
    </location>
</feature>
<reference evidence="3" key="2">
    <citation type="submission" date="2019-06" db="EMBL/GenBank/DDBJ databases">
        <title>Co-occurence of chitin degradation, pigmentation and bioactivity in marine Pseudoalteromonas.</title>
        <authorList>
            <person name="Sonnenschein E.C."/>
            <person name="Bech P.K."/>
        </authorList>
    </citation>
    <scope>NUCLEOTIDE SEQUENCE [LARGE SCALE GENOMIC DNA]</scope>
    <source>
        <strain evidence="3">S2676</strain>
    </source>
</reference>